<evidence type="ECO:0000313" key="1">
    <source>
        <dbReference type="EMBL" id="MBD7956016.1"/>
    </source>
</evidence>
<comment type="caution">
    <text evidence="1">The sequence shown here is derived from an EMBL/GenBank/DDBJ whole genome shotgun (WGS) entry which is preliminary data.</text>
</comment>
<evidence type="ECO:0000313" key="2">
    <source>
        <dbReference type="Proteomes" id="UP000636938"/>
    </source>
</evidence>
<protein>
    <submittedName>
        <fullName evidence="1">Uncharacterized protein</fullName>
    </submittedName>
</protein>
<accession>A0A8X8FYB8</accession>
<gene>
    <name evidence="1" type="ORF">H9654_17645</name>
</gene>
<keyword evidence="2" id="KW-1185">Reference proteome</keyword>
<reference evidence="1 2" key="1">
    <citation type="submission" date="2020-08" db="EMBL/GenBank/DDBJ databases">
        <title>A Genomic Blueprint of the Chicken Gut Microbiome.</title>
        <authorList>
            <person name="Gilroy R."/>
            <person name="Ravi A."/>
            <person name="Getino M."/>
            <person name="Pursley I."/>
            <person name="Horton D.L."/>
            <person name="Alikhan N.-F."/>
            <person name="Baker D."/>
            <person name="Gharbi K."/>
            <person name="Hall N."/>
            <person name="Watson M."/>
            <person name="Adriaenssens E.M."/>
            <person name="Foster-Nyarko E."/>
            <person name="Jarju S."/>
            <person name="Secka A."/>
            <person name="Antonio M."/>
            <person name="Oren A."/>
            <person name="Chaudhuri R."/>
            <person name="La Ragione R.M."/>
            <person name="Hildebrand F."/>
            <person name="Pallen M.J."/>
        </authorList>
    </citation>
    <scope>NUCLEOTIDE SEQUENCE [LARGE SCALE GENOMIC DNA]</scope>
    <source>
        <strain evidence="1 2">Sa5BUN4</strain>
    </source>
</reference>
<name>A0A8X8FYB8_9GAMM</name>
<dbReference type="AlphaFoldDB" id="A0A8X8FYB8"/>
<sequence length="97" mass="11223">MSEDKYLKLQMNDSGNYYACLKRDYCLIKRLQDGQIILPARRLHNNTCAYFQRSGEVASAPFPCAPTFPSLRAAHYSRLFRFVNTFFQGRFAGAKRC</sequence>
<proteinExistence type="predicted"/>
<dbReference type="EMBL" id="JACSQS010000034">
    <property type="protein sequence ID" value="MBD7956016.1"/>
    <property type="molecule type" value="Genomic_DNA"/>
</dbReference>
<organism evidence="1 2">
    <name type="scientific">Stenotrophomonas lacuserhaii</name>
    <dbReference type="NCBI Taxonomy" id="2760084"/>
    <lineage>
        <taxon>Bacteria</taxon>
        <taxon>Pseudomonadati</taxon>
        <taxon>Pseudomonadota</taxon>
        <taxon>Gammaproteobacteria</taxon>
        <taxon>Lysobacterales</taxon>
        <taxon>Lysobacteraceae</taxon>
        <taxon>Stenotrophomonas</taxon>
    </lineage>
</organism>
<dbReference type="Proteomes" id="UP000636938">
    <property type="component" value="Unassembled WGS sequence"/>
</dbReference>